<evidence type="ECO:0000256" key="6">
    <source>
        <dbReference type="ARBA" id="ARBA00022692"/>
    </source>
</evidence>
<sequence>MAQTAVADPETATGLQELAARHGLRTASVLPTLPAYVQELWSYRHFIASYANARVSSSLGATRLGRGWQLLMPLLNAVLYYLIFGLVLDQKRQIDNFVSYLCIGVFVFIFTQSTVSTGISSISANLGLIRALHFPRACLPIAVTLIEVQHLIASMSVLVGIVLIFGEPLTLQWLLLLPVLLMQTLFNVGLALTVARLGSTLIDLRQVVPFVMRFWMYGSAALYPVTMFEELLSGWPLAVVETNPLLVYIELVRHALMEGVPLASSALQLWLTGLAWALVAGLGGLIYFWRGEKEYGRG</sequence>
<dbReference type="PROSITE" id="PS51012">
    <property type="entry name" value="ABC_TM2"/>
    <property type="match status" value="1"/>
</dbReference>
<feature type="transmembrane region" description="Helical" evidence="9">
    <location>
        <begin position="100"/>
        <end position="129"/>
    </location>
</feature>
<evidence type="ECO:0000256" key="4">
    <source>
        <dbReference type="ARBA" id="ARBA00022475"/>
    </source>
</evidence>
<name>A0A1K0FCG4_9ACTN</name>
<dbReference type="EMBL" id="MEIA01000475">
    <property type="protein sequence ID" value="OJF10513.1"/>
    <property type="molecule type" value="Genomic_DNA"/>
</dbReference>
<dbReference type="GO" id="GO:0005886">
    <property type="term" value="C:plasma membrane"/>
    <property type="evidence" value="ECO:0007669"/>
    <property type="project" value="UniProtKB-SubCell"/>
</dbReference>
<dbReference type="InterPro" id="IPR013525">
    <property type="entry name" value="ABC2_TM"/>
</dbReference>
<dbReference type="Proteomes" id="UP000182486">
    <property type="component" value="Unassembled WGS sequence"/>
</dbReference>
<keyword evidence="3 9" id="KW-0813">Transport</keyword>
<evidence type="ECO:0000313" key="11">
    <source>
        <dbReference type="EMBL" id="OJF10513.1"/>
    </source>
</evidence>
<comment type="similarity">
    <text evidence="2 9">Belongs to the ABC-2 integral membrane protein family.</text>
</comment>
<gene>
    <name evidence="11" type="ORF">BG844_31295</name>
</gene>
<dbReference type="GO" id="GO:0015920">
    <property type="term" value="P:lipopolysaccharide transport"/>
    <property type="evidence" value="ECO:0007669"/>
    <property type="project" value="TreeGrafter"/>
</dbReference>
<evidence type="ECO:0000256" key="2">
    <source>
        <dbReference type="ARBA" id="ARBA00007783"/>
    </source>
</evidence>
<keyword evidence="4 9" id="KW-1003">Cell membrane</keyword>
<feature type="transmembrane region" description="Helical" evidence="9">
    <location>
        <begin position="267"/>
        <end position="289"/>
    </location>
</feature>
<evidence type="ECO:0000256" key="1">
    <source>
        <dbReference type="ARBA" id="ARBA00004429"/>
    </source>
</evidence>
<organism evidence="11 12">
    <name type="scientific">Couchioplanes caeruleus subsp. caeruleus</name>
    <dbReference type="NCBI Taxonomy" id="56427"/>
    <lineage>
        <taxon>Bacteria</taxon>
        <taxon>Bacillati</taxon>
        <taxon>Actinomycetota</taxon>
        <taxon>Actinomycetes</taxon>
        <taxon>Micromonosporales</taxon>
        <taxon>Micromonosporaceae</taxon>
        <taxon>Couchioplanes</taxon>
    </lineage>
</organism>
<dbReference type="Pfam" id="PF01061">
    <property type="entry name" value="ABC2_membrane"/>
    <property type="match status" value="1"/>
</dbReference>
<comment type="caution">
    <text evidence="9">Lacks conserved residue(s) required for the propagation of feature annotation.</text>
</comment>
<keyword evidence="12" id="KW-1185">Reference proteome</keyword>
<feature type="transmembrane region" description="Helical" evidence="9">
    <location>
        <begin position="141"/>
        <end position="165"/>
    </location>
</feature>
<dbReference type="InterPro" id="IPR047817">
    <property type="entry name" value="ABC2_TM_bact-type"/>
</dbReference>
<evidence type="ECO:0000313" key="12">
    <source>
        <dbReference type="Proteomes" id="UP000182486"/>
    </source>
</evidence>
<accession>A0A1K0FCG4</accession>
<dbReference type="RefSeq" id="WP_071808933.1">
    <property type="nucleotide sequence ID" value="NZ_MEIA01000475.1"/>
</dbReference>
<proteinExistence type="inferred from homology"/>
<feature type="transmembrane region" description="Helical" evidence="9">
    <location>
        <begin position="70"/>
        <end position="88"/>
    </location>
</feature>
<evidence type="ECO:0000256" key="9">
    <source>
        <dbReference type="RuleBase" id="RU361157"/>
    </source>
</evidence>
<dbReference type="AlphaFoldDB" id="A0A1K0FCG4"/>
<evidence type="ECO:0000256" key="7">
    <source>
        <dbReference type="ARBA" id="ARBA00022989"/>
    </source>
</evidence>
<evidence type="ECO:0000256" key="3">
    <source>
        <dbReference type="ARBA" id="ARBA00022448"/>
    </source>
</evidence>
<comment type="subcellular location">
    <subcellularLocation>
        <location evidence="1">Cell inner membrane</location>
        <topology evidence="1">Multi-pass membrane protein</topology>
    </subcellularLocation>
    <subcellularLocation>
        <location evidence="9">Cell membrane</location>
        <topology evidence="9">Multi-pass membrane protein</topology>
    </subcellularLocation>
</comment>
<reference evidence="11 12" key="1">
    <citation type="submission" date="2016-09" db="EMBL/GenBank/DDBJ databases">
        <title>Couchioplanes caeruleus draft genome sequence.</title>
        <authorList>
            <person name="Sheehan J."/>
            <person name="Caffrey P."/>
        </authorList>
    </citation>
    <scope>NUCLEOTIDE SEQUENCE [LARGE SCALE GENOMIC DNA]</scope>
    <source>
        <strain evidence="11 12">DSM 43634</strain>
    </source>
</reference>
<dbReference type="GO" id="GO:0140359">
    <property type="term" value="F:ABC-type transporter activity"/>
    <property type="evidence" value="ECO:0007669"/>
    <property type="project" value="InterPro"/>
</dbReference>
<keyword evidence="8 9" id="KW-0472">Membrane</keyword>
<keyword evidence="7 9" id="KW-1133">Transmembrane helix</keyword>
<evidence type="ECO:0000256" key="5">
    <source>
        <dbReference type="ARBA" id="ARBA00022519"/>
    </source>
</evidence>
<protein>
    <recommendedName>
        <fullName evidence="9">Transport permease protein</fullName>
    </recommendedName>
</protein>
<dbReference type="PANTHER" id="PTHR30413">
    <property type="entry name" value="INNER MEMBRANE TRANSPORT PERMEASE"/>
    <property type="match status" value="1"/>
</dbReference>
<dbReference type="PANTHER" id="PTHR30413:SF8">
    <property type="entry name" value="TRANSPORT PERMEASE PROTEIN"/>
    <property type="match status" value="1"/>
</dbReference>
<comment type="caution">
    <text evidence="11">The sequence shown here is derived from an EMBL/GenBank/DDBJ whole genome shotgun (WGS) entry which is preliminary data.</text>
</comment>
<evidence type="ECO:0000259" key="10">
    <source>
        <dbReference type="PROSITE" id="PS51012"/>
    </source>
</evidence>
<keyword evidence="6 9" id="KW-0812">Transmembrane</keyword>
<feature type="transmembrane region" description="Helical" evidence="9">
    <location>
        <begin position="171"/>
        <end position="195"/>
    </location>
</feature>
<keyword evidence="5" id="KW-0997">Cell inner membrane</keyword>
<evidence type="ECO:0000256" key="8">
    <source>
        <dbReference type="ARBA" id="ARBA00023136"/>
    </source>
</evidence>
<feature type="domain" description="ABC transmembrane type-2" evidence="10">
    <location>
        <begin position="64"/>
        <end position="291"/>
    </location>
</feature>